<dbReference type="GO" id="GO:0097014">
    <property type="term" value="C:ciliary plasm"/>
    <property type="evidence" value="ECO:0007669"/>
    <property type="project" value="TreeGrafter"/>
</dbReference>
<accession>T1IQJ7</accession>
<dbReference type="PhylomeDB" id="T1IQJ7"/>
<dbReference type="SUPFAM" id="SSF50978">
    <property type="entry name" value="WD40 repeat-like"/>
    <property type="match status" value="1"/>
</dbReference>
<dbReference type="AlphaFoldDB" id="T1IQJ7"/>
<dbReference type="Gene3D" id="2.130.10.10">
    <property type="entry name" value="YVTN repeat-like/Quinoprotein amine dehydrogenase"/>
    <property type="match status" value="2"/>
</dbReference>
<dbReference type="Pfam" id="PF00400">
    <property type="entry name" value="WD40"/>
    <property type="match status" value="3"/>
</dbReference>
<dbReference type="EMBL" id="AFFK01018331">
    <property type="status" value="NOT_ANNOTATED_CDS"/>
    <property type="molecule type" value="Genomic_DNA"/>
</dbReference>
<sequence>MASEMFSSVVIEGETIKSSWKSDRRMKDSESQTGVLEMKDSECQAIERTSAEVQTLNLETQHLILAEYDEKSLGAFLTRITPALLKELDKNLRSNVFQGYDLINDESTELLTKVHSLKYSDIPDEMFGCTGVSWNCTGTVVAVSYGYRQHENWCDHHGIICSWSLDRVDFEPNTPQKKFEHSCCITSITFCPKTPFLIAAGTFIGEVLLLDTSENVDMLLSSTETGEKGHHDTVTDIAWVGNENGNLQLVTCGLDGKILIWERNTQSIKLKLHKAFIILAGNLPTSLRIKSSRQFSEVGINSMSFNVEDKCLFVIGSEGGGVLQCSLESQLPTNSDIKFVMDLKNPVALGHNPHKGHVNSVASSPFSRNIFVSCGSDGEIRIYNYNQANAPLRTIYSENSPIRAAWSPTKPLLIAVVTANGLLNVYDLRLTEKPIVSSKLAEDGLNACVLEFSHKNPKYLATGAEDASVQIWSLHEKLIVPASNELETLHKMGKII</sequence>
<evidence type="ECO:0000256" key="2">
    <source>
        <dbReference type="ARBA" id="ARBA00022490"/>
    </source>
</evidence>
<dbReference type="eggNOG" id="KOG1587">
    <property type="taxonomic scope" value="Eukaryota"/>
</dbReference>
<dbReference type="InterPro" id="IPR036322">
    <property type="entry name" value="WD40_repeat_dom_sf"/>
</dbReference>
<evidence type="ECO:0000256" key="5">
    <source>
        <dbReference type="PROSITE-ProRule" id="PRU00221"/>
    </source>
</evidence>
<proteinExistence type="predicted"/>
<dbReference type="EnsemblMetazoa" id="SMAR003317-RA">
    <property type="protein sequence ID" value="SMAR003317-PA"/>
    <property type="gene ID" value="SMAR003317"/>
</dbReference>
<evidence type="ECO:0000256" key="4">
    <source>
        <dbReference type="ARBA" id="ARBA00022737"/>
    </source>
</evidence>
<evidence type="ECO:0008006" key="8">
    <source>
        <dbReference type="Google" id="ProtNLM"/>
    </source>
</evidence>
<dbReference type="SMART" id="SM00320">
    <property type="entry name" value="WD40"/>
    <property type="match status" value="5"/>
</dbReference>
<keyword evidence="4" id="KW-0677">Repeat</keyword>
<dbReference type="OMA" id="SYVCAWN"/>
<dbReference type="HOGENOM" id="CLU_031167_0_0_1"/>
<reference evidence="6" key="2">
    <citation type="submission" date="2015-02" db="UniProtKB">
        <authorList>
            <consortium name="EnsemblMetazoa"/>
        </authorList>
    </citation>
    <scope>IDENTIFICATION</scope>
</reference>
<comment type="subcellular location">
    <subcellularLocation>
        <location evidence="1">Cytoplasm</location>
    </subcellularLocation>
</comment>
<keyword evidence="2" id="KW-0963">Cytoplasm</keyword>
<keyword evidence="7" id="KW-1185">Reference proteome</keyword>
<evidence type="ECO:0000313" key="6">
    <source>
        <dbReference type="EnsemblMetazoa" id="SMAR003317-PA"/>
    </source>
</evidence>
<dbReference type="InterPro" id="IPR015943">
    <property type="entry name" value="WD40/YVTN_repeat-like_dom_sf"/>
</dbReference>
<evidence type="ECO:0000313" key="7">
    <source>
        <dbReference type="Proteomes" id="UP000014500"/>
    </source>
</evidence>
<dbReference type="InterPro" id="IPR001680">
    <property type="entry name" value="WD40_rpt"/>
</dbReference>
<dbReference type="GO" id="GO:0042073">
    <property type="term" value="P:intraciliary transport"/>
    <property type="evidence" value="ECO:0007669"/>
    <property type="project" value="TreeGrafter"/>
</dbReference>
<dbReference type="GO" id="GO:0045504">
    <property type="term" value="F:dynein heavy chain binding"/>
    <property type="evidence" value="ECO:0007669"/>
    <property type="project" value="TreeGrafter"/>
</dbReference>
<name>T1IQJ7_STRMM</name>
<dbReference type="PROSITE" id="PS50082">
    <property type="entry name" value="WD_REPEATS_2"/>
    <property type="match status" value="1"/>
</dbReference>
<dbReference type="GO" id="GO:0045503">
    <property type="term" value="F:dynein light chain binding"/>
    <property type="evidence" value="ECO:0007669"/>
    <property type="project" value="TreeGrafter"/>
</dbReference>
<evidence type="ECO:0000256" key="1">
    <source>
        <dbReference type="ARBA" id="ARBA00004496"/>
    </source>
</evidence>
<organism evidence="6 7">
    <name type="scientific">Strigamia maritima</name>
    <name type="common">European centipede</name>
    <name type="synonym">Geophilus maritimus</name>
    <dbReference type="NCBI Taxonomy" id="126957"/>
    <lineage>
        <taxon>Eukaryota</taxon>
        <taxon>Metazoa</taxon>
        <taxon>Ecdysozoa</taxon>
        <taxon>Arthropoda</taxon>
        <taxon>Myriapoda</taxon>
        <taxon>Chilopoda</taxon>
        <taxon>Pleurostigmophora</taxon>
        <taxon>Geophilomorpha</taxon>
        <taxon>Linotaeniidae</taxon>
        <taxon>Strigamia</taxon>
    </lineage>
</organism>
<dbReference type="PANTHER" id="PTHR12442">
    <property type="entry name" value="DYNEIN INTERMEDIATE CHAIN"/>
    <property type="match status" value="1"/>
</dbReference>
<dbReference type="InterPro" id="IPR050687">
    <property type="entry name" value="Dynein_IC"/>
</dbReference>
<dbReference type="PANTHER" id="PTHR12442:SF26">
    <property type="entry name" value="CYTOPLASMIC DYNEIN 2 INTERMEDIATE CHAIN 2"/>
    <property type="match status" value="1"/>
</dbReference>
<dbReference type="Proteomes" id="UP000014500">
    <property type="component" value="Unassembled WGS sequence"/>
</dbReference>
<feature type="repeat" description="WD" evidence="5">
    <location>
        <begin position="227"/>
        <end position="271"/>
    </location>
</feature>
<dbReference type="STRING" id="126957.T1IQJ7"/>
<protein>
    <recommendedName>
        <fullName evidence="8">WD repeat-containing protein 55 homolog</fullName>
    </recommendedName>
</protein>
<evidence type="ECO:0000256" key="3">
    <source>
        <dbReference type="ARBA" id="ARBA00022574"/>
    </source>
</evidence>
<reference evidence="7" key="1">
    <citation type="submission" date="2011-05" db="EMBL/GenBank/DDBJ databases">
        <authorList>
            <person name="Richards S.R."/>
            <person name="Qu J."/>
            <person name="Jiang H."/>
            <person name="Jhangiani S.N."/>
            <person name="Agravi P."/>
            <person name="Goodspeed R."/>
            <person name="Gross S."/>
            <person name="Mandapat C."/>
            <person name="Jackson L."/>
            <person name="Mathew T."/>
            <person name="Pu L."/>
            <person name="Thornton R."/>
            <person name="Saada N."/>
            <person name="Wilczek-Boney K.B."/>
            <person name="Lee S."/>
            <person name="Kovar C."/>
            <person name="Wu Y."/>
            <person name="Scherer S.E."/>
            <person name="Worley K.C."/>
            <person name="Muzny D.M."/>
            <person name="Gibbs R."/>
        </authorList>
    </citation>
    <scope>NUCLEOTIDE SEQUENCE</scope>
    <source>
        <strain evidence="7">Brora</strain>
    </source>
</reference>
<keyword evidence="3 5" id="KW-0853">WD repeat</keyword>
<dbReference type="GO" id="GO:0005868">
    <property type="term" value="C:cytoplasmic dynein complex"/>
    <property type="evidence" value="ECO:0007669"/>
    <property type="project" value="TreeGrafter"/>
</dbReference>